<evidence type="ECO:0000256" key="1">
    <source>
        <dbReference type="ARBA" id="ARBA00023242"/>
    </source>
</evidence>
<name>A0AAE0JEG2_9PEZI</name>
<evidence type="ECO:0000313" key="4">
    <source>
        <dbReference type="EMBL" id="KAK3343343.1"/>
    </source>
</evidence>
<dbReference type="SUPFAM" id="SSF57701">
    <property type="entry name" value="Zn2/Cys6 DNA-binding domain"/>
    <property type="match status" value="1"/>
</dbReference>
<dbReference type="PROSITE" id="PS00463">
    <property type="entry name" value="ZN2_CY6_FUNGAL_1"/>
    <property type="match status" value="1"/>
</dbReference>
<evidence type="ECO:0000256" key="2">
    <source>
        <dbReference type="SAM" id="MobiDB-lite"/>
    </source>
</evidence>
<protein>
    <recommendedName>
        <fullName evidence="3">Zn(2)-C6 fungal-type domain-containing protein</fullName>
    </recommendedName>
</protein>
<feature type="compositionally biased region" description="Polar residues" evidence="2">
    <location>
        <begin position="985"/>
        <end position="1000"/>
    </location>
</feature>
<dbReference type="Pfam" id="PF00172">
    <property type="entry name" value="Zn_clus"/>
    <property type="match status" value="1"/>
</dbReference>
<dbReference type="PANTHER" id="PTHR47784:SF5">
    <property type="entry name" value="STEROL UPTAKE CONTROL PROTEIN 2"/>
    <property type="match status" value="1"/>
</dbReference>
<dbReference type="PANTHER" id="PTHR47784">
    <property type="entry name" value="STEROL UPTAKE CONTROL PROTEIN 2"/>
    <property type="match status" value="1"/>
</dbReference>
<dbReference type="GeneID" id="87859555"/>
<dbReference type="PROSITE" id="PS50048">
    <property type="entry name" value="ZN2_CY6_FUNGAL_2"/>
    <property type="match status" value="1"/>
</dbReference>
<evidence type="ECO:0000259" key="3">
    <source>
        <dbReference type="PROSITE" id="PS50048"/>
    </source>
</evidence>
<feature type="compositionally biased region" description="Low complexity" evidence="2">
    <location>
        <begin position="58"/>
        <end position="77"/>
    </location>
</feature>
<gene>
    <name evidence="4" type="ORF">B0H65DRAFT_246266</name>
</gene>
<feature type="compositionally biased region" description="Polar residues" evidence="2">
    <location>
        <begin position="1008"/>
        <end position="1026"/>
    </location>
</feature>
<dbReference type="GO" id="GO:0001228">
    <property type="term" value="F:DNA-binding transcription activator activity, RNA polymerase II-specific"/>
    <property type="evidence" value="ECO:0007669"/>
    <property type="project" value="TreeGrafter"/>
</dbReference>
<feature type="compositionally biased region" description="Polar residues" evidence="2">
    <location>
        <begin position="961"/>
        <end position="977"/>
    </location>
</feature>
<feature type="compositionally biased region" description="Polar residues" evidence="2">
    <location>
        <begin position="198"/>
        <end position="216"/>
    </location>
</feature>
<feature type="compositionally biased region" description="Gly residues" evidence="2">
    <location>
        <begin position="142"/>
        <end position="154"/>
    </location>
</feature>
<dbReference type="Proteomes" id="UP001278500">
    <property type="component" value="Unassembled WGS sequence"/>
</dbReference>
<feature type="compositionally biased region" description="Polar residues" evidence="2">
    <location>
        <begin position="250"/>
        <end position="270"/>
    </location>
</feature>
<dbReference type="EMBL" id="JAUEPP010000005">
    <property type="protein sequence ID" value="KAK3343343.1"/>
    <property type="molecule type" value="Genomic_DNA"/>
</dbReference>
<organism evidence="4 5">
    <name type="scientific">Neurospora tetraspora</name>
    <dbReference type="NCBI Taxonomy" id="94610"/>
    <lineage>
        <taxon>Eukaryota</taxon>
        <taxon>Fungi</taxon>
        <taxon>Dikarya</taxon>
        <taxon>Ascomycota</taxon>
        <taxon>Pezizomycotina</taxon>
        <taxon>Sordariomycetes</taxon>
        <taxon>Sordariomycetidae</taxon>
        <taxon>Sordariales</taxon>
        <taxon>Sordariaceae</taxon>
        <taxon>Neurospora</taxon>
    </lineage>
</organism>
<accession>A0AAE0JEG2</accession>
<feature type="region of interest" description="Disordered" evidence="2">
    <location>
        <begin position="651"/>
        <end position="674"/>
    </location>
</feature>
<sequence length="1039" mass="109398">MPGRLGARHRGPRLGYTKSRTGCLRCKQRRVKCDENKPCKACQRHGVLCSLVMAGETGASGSTAGPNSTGSTSWRAGSGSGSGSGPGTIPTTGSGGTSSLIAPFNTGPTSGPGFRPISGPISGPLNPFRPITGSASNPIGPSGTGPASGSGPGSGQNFLPISGTAPAYGSGSGPGSGCGRTILPIPGTAPASGPGSFLPQTGSAGNPFTPASSAYSKSPAGFHQAFGSGIHMSNQDSRHSSASASHDETNFNALPTANRHTPMAIQSLTNPPYPTPPSVEVTGPSPAGLYSPTSPAWQLPLPNNFPGTSSHLSAGASQSPTPQSRSRHPYPLRPSPMSTEPSKRNTPDDPFPYLTQALTNPKFRFLDSPSDSDLASQVFAAPDFELFDHYVDITYGTLTRGVHEHIWKIEVPKLAFSHPFLMHNLLSTAAFYLAYTEQDEEKRKKWATDGSKHFNLAVTGMREVLRKEGVTPENCHAVFASSSLLFIGDLADKGPFFNPADDIAQGVTKCPLIDELLGVFRVVKGIGGIVGAQEALLREGPVGGLFNAEPSGEDHPNMERLLMQLKGLYQRVASITSRRPGVFLPPTKLEDTPRPSNLPKENQTILSEITAMEDSIQFALTKSKTPEQSIIAVWPINMTDDFMRLLQKSNVPPQQHAPQPSTSASSSSTLPPPGGRNPIALALLGYYCCVMKETERECWFTKGWAEAVIKEVIAELEEMAGVTTNTSGNGSGSTASEVQGGHHDQGQTMVNRPVWREWARREWLEDAKWARKWIMTKQEEMPKPTTFSEDPMADMDATLMSTQGQRPGADAPKVTKGSVGSSQAGRNQWSRQWATMMDTQGQQPGADATMMDTQGQQLGADAPMMESQGQQQDAPVIETQGQQPGVPEPAPTTSSDHSDVPMTGTQGQQPGADAPVTDTQGQQPGADAPVTDTQGQQPGADATMMDTQGQQPGADAPMMESQGQQQDAPVIETQGQQPGVPKPAPTTTSDVPMTGTQGQQPGVPEPAPTTSSHSSDVPMTGTQGQQPGVPEAQAATGAS</sequence>
<feature type="compositionally biased region" description="Low complexity" evidence="2">
    <location>
        <begin position="652"/>
        <end position="669"/>
    </location>
</feature>
<dbReference type="CDD" id="cd00067">
    <property type="entry name" value="GAL4"/>
    <property type="match status" value="1"/>
</dbReference>
<keyword evidence="5" id="KW-1185">Reference proteome</keyword>
<proteinExistence type="predicted"/>
<dbReference type="Gene3D" id="4.10.240.10">
    <property type="entry name" value="Zn(2)-C6 fungal-type DNA-binding domain"/>
    <property type="match status" value="1"/>
</dbReference>
<dbReference type="GO" id="GO:0008270">
    <property type="term" value="F:zinc ion binding"/>
    <property type="evidence" value="ECO:0007669"/>
    <property type="project" value="InterPro"/>
</dbReference>
<feature type="region of interest" description="Disordered" evidence="2">
    <location>
        <begin position="724"/>
        <end position="747"/>
    </location>
</feature>
<feature type="compositionally biased region" description="Polar residues" evidence="2">
    <location>
        <begin position="305"/>
        <end position="324"/>
    </location>
</feature>
<feature type="compositionally biased region" description="Polar residues" evidence="2">
    <location>
        <begin position="818"/>
        <end position="827"/>
    </location>
</feature>
<dbReference type="RefSeq" id="XP_062681136.1">
    <property type="nucleotide sequence ID" value="XM_062822401.1"/>
</dbReference>
<feature type="compositionally biased region" description="Low complexity" evidence="2">
    <location>
        <begin position="724"/>
        <end position="736"/>
    </location>
</feature>
<dbReference type="Pfam" id="PF11951">
    <property type="entry name" value="Fungal_trans_2"/>
    <property type="match status" value="1"/>
</dbReference>
<dbReference type="InterPro" id="IPR021858">
    <property type="entry name" value="Fun_TF"/>
</dbReference>
<feature type="domain" description="Zn(2)-C6 fungal-type" evidence="3">
    <location>
        <begin position="22"/>
        <end position="51"/>
    </location>
</feature>
<feature type="region of interest" description="Disordered" evidence="2">
    <location>
        <begin position="58"/>
        <end position="352"/>
    </location>
</feature>
<feature type="region of interest" description="Disordered" evidence="2">
    <location>
        <begin position="802"/>
        <end position="827"/>
    </location>
</feature>
<dbReference type="InterPro" id="IPR036864">
    <property type="entry name" value="Zn2-C6_fun-type_DNA-bd_sf"/>
</dbReference>
<reference evidence="4" key="1">
    <citation type="journal article" date="2023" name="Mol. Phylogenet. Evol.">
        <title>Genome-scale phylogeny and comparative genomics of the fungal order Sordariales.</title>
        <authorList>
            <person name="Hensen N."/>
            <person name="Bonometti L."/>
            <person name="Westerberg I."/>
            <person name="Brannstrom I.O."/>
            <person name="Guillou S."/>
            <person name="Cros-Aarteil S."/>
            <person name="Calhoun S."/>
            <person name="Haridas S."/>
            <person name="Kuo A."/>
            <person name="Mondo S."/>
            <person name="Pangilinan J."/>
            <person name="Riley R."/>
            <person name="LaButti K."/>
            <person name="Andreopoulos B."/>
            <person name="Lipzen A."/>
            <person name="Chen C."/>
            <person name="Yan M."/>
            <person name="Daum C."/>
            <person name="Ng V."/>
            <person name="Clum A."/>
            <person name="Steindorff A."/>
            <person name="Ohm R.A."/>
            <person name="Martin F."/>
            <person name="Silar P."/>
            <person name="Natvig D.O."/>
            <person name="Lalanne C."/>
            <person name="Gautier V."/>
            <person name="Ament-Velasquez S.L."/>
            <person name="Kruys A."/>
            <person name="Hutchinson M.I."/>
            <person name="Powell A.J."/>
            <person name="Barry K."/>
            <person name="Miller A.N."/>
            <person name="Grigoriev I.V."/>
            <person name="Debuchy R."/>
            <person name="Gladieux P."/>
            <person name="Hiltunen Thoren M."/>
            <person name="Johannesson H."/>
        </authorList>
    </citation>
    <scope>NUCLEOTIDE SEQUENCE</scope>
    <source>
        <strain evidence="4">CBS 560.94</strain>
    </source>
</reference>
<dbReference type="InterPro" id="IPR001138">
    <property type="entry name" value="Zn2Cys6_DnaBD"/>
</dbReference>
<keyword evidence="1" id="KW-0539">Nucleus</keyword>
<reference evidence="4" key="2">
    <citation type="submission" date="2023-06" db="EMBL/GenBank/DDBJ databases">
        <authorList>
            <consortium name="Lawrence Berkeley National Laboratory"/>
            <person name="Haridas S."/>
            <person name="Hensen N."/>
            <person name="Bonometti L."/>
            <person name="Westerberg I."/>
            <person name="Brannstrom I.O."/>
            <person name="Guillou S."/>
            <person name="Cros-Aarteil S."/>
            <person name="Calhoun S."/>
            <person name="Kuo A."/>
            <person name="Mondo S."/>
            <person name="Pangilinan J."/>
            <person name="Riley R."/>
            <person name="Labutti K."/>
            <person name="Andreopoulos B."/>
            <person name="Lipzen A."/>
            <person name="Chen C."/>
            <person name="Yanf M."/>
            <person name="Daum C."/>
            <person name="Ng V."/>
            <person name="Clum A."/>
            <person name="Steindorff A."/>
            <person name="Ohm R."/>
            <person name="Martin F."/>
            <person name="Silar P."/>
            <person name="Natvig D."/>
            <person name="Lalanne C."/>
            <person name="Gautier V."/>
            <person name="Ament-Velasquez S.L."/>
            <person name="Kruys A."/>
            <person name="Hutchinson M.I."/>
            <person name="Powell A.J."/>
            <person name="Barry K."/>
            <person name="Miller A.N."/>
            <person name="Grigoriev I.V."/>
            <person name="Debuchy R."/>
            <person name="Gladieux P."/>
            <person name="Thoren M.H."/>
            <person name="Johannesson H."/>
        </authorList>
    </citation>
    <scope>NUCLEOTIDE SEQUENCE</scope>
    <source>
        <strain evidence="4">CBS 560.94</strain>
    </source>
</reference>
<dbReference type="InterPro" id="IPR053157">
    <property type="entry name" value="Sterol_Uptake_Regulator"/>
</dbReference>
<feature type="region of interest" description="Disordered" evidence="2">
    <location>
        <begin position="879"/>
        <end position="1039"/>
    </location>
</feature>
<evidence type="ECO:0000313" key="5">
    <source>
        <dbReference type="Proteomes" id="UP001278500"/>
    </source>
</evidence>
<dbReference type="AlphaFoldDB" id="A0AAE0JEG2"/>
<dbReference type="SMART" id="SM00066">
    <property type="entry name" value="GAL4"/>
    <property type="match status" value="1"/>
</dbReference>
<comment type="caution">
    <text evidence="4">The sequence shown here is derived from an EMBL/GenBank/DDBJ whole genome shotgun (WGS) entry which is preliminary data.</text>
</comment>